<dbReference type="AlphaFoldDB" id="A0A418ZZI6"/>
<dbReference type="InterPro" id="IPR006935">
    <property type="entry name" value="Helicase/UvrB_N"/>
</dbReference>
<dbReference type="GO" id="GO:0005524">
    <property type="term" value="F:ATP binding"/>
    <property type="evidence" value="ECO:0007669"/>
    <property type="project" value="InterPro"/>
</dbReference>
<dbReference type="GO" id="GO:0005829">
    <property type="term" value="C:cytosol"/>
    <property type="evidence" value="ECO:0007669"/>
    <property type="project" value="TreeGrafter"/>
</dbReference>
<feature type="domain" description="Helicase/UvrB N-terminal" evidence="1">
    <location>
        <begin position="66"/>
        <end position="261"/>
    </location>
</feature>
<dbReference type="Proteomes" id="UP000285530">
    <property type="component" value="Unassembled WGS sequence"/>
</dbReference>
<dbReference type="GO" id="GO:0003677">
    <property type="term" value="F:DNA binding"/>
    <property type="evidence" value="ECO:0007669"/>
    <property type="project" value="InterPro"/>
</dbReference>
<dbReference type="RefSeq" id="WP_119885613.1">
    <property type="nucleotide sequence ID" value="NZ_CP067169.1"/>
</dbReference>
<dbReference type="InterPro" id="IPR027417">
    <property type="entry name" value="P-loop_NTPase"/>
</dbReference>
<sequence>MELKIYQQAVLDALERFLTRSRATAGPAEAFAREVALQEREARMLGTPLPARRPYQALEGLPEVPYVCLRLRTGGGKTLLAAETVRLWSEVAVRPQPLVLWFVSSTQIKDQTLDALADRTHAYRRRLDAAFGGRVRVFDIEAFDILTPADLAQNACVIVSTIQAFRVGNTSGRRVYSHHEALEPFFATLPTDGMERVSAEEAAEHPLLTEGAVKFSLANLLHHHRPLMIVDEAHNAVTGLSRDVQARVRPAAVIEFTATPKDRNNILCSVTATALKDEQMIKLPIRLRPHGDWRSAVNGALSTQKMLEEKAKRDKDHIRPVVLYQAQRKGREPSVEQIRDYLVERLVPPAWIKIATGDQRELDGVNLRDPGEPTRHVITVQALREGWDCPSAYVLCATQKLRSATAVEQLLGRVLRMPYAERRKDPALNMAYAHVSEPEFNETAEALTDKLVGMGFTDDEVRGSVQPDGLGANQGVLFDPTPVRPQPVWQVPVADTAETRGVLRDLAEAGVEWTPAPDGGLSAGIKGEVAEAVAERLIALAPEADRPVARAALVKHHAKVEQRRSLAEGGAVIDVPLLFAEVGGELLPADTDSLMELSDWTLSEASACLEEADLSFHRADEVMQIDLDGEKLVYSRMTVTQPRLSGLGAVDDDHLAATLIQWLERACRAPDLPQDQLRGWLSAAVAYLRSRRGMSVQTLVEWQDALSAKLRQRIAEQREAARRQVRQAALLDEGAAPKVVFDPMV</sequence>
<name>A0A418ZZI6_9RHOB</name>
<dbReference type="PANTHER" id="PTHR47396:SF1">
    <property type="entry name" value="ATP-DEPENDENT HELICASE IRC3-RELATED"/>
    <property type="match status" value="1"/>
</dbReference>
<keyword evidence="3" id="KW-1185">Reference proteome</keyword>
<organism evidence="2 3">
    <name type="scientific">Paracoccus aestuarii</name>
    <dbReference type="NCBI Taxonomy" id="453842"/>
    <lineage>
        <taxon>Bacteria</taxon>
        <taxon>Pseudomonadati</taxon>
        <taxon>Pseudomonadota</taxon>
        <taxon>Alphaproteobacteria</taxon>
        <taxon>Rhodobacterales</taxon>
        <taxon>Paracoccaceae</taxon>
        <taxon>Paracoccus</taxon>
    </lineage>
</organism>
<keyword evidence="2" id="KW-0378">Hydrolase</keyword>
<evidence type="ECO:0000313" key="2">
    <source>
        <dbReference type="EMBL" id="RJL05893.1"/>
    </source>
</evidence>
<dbReference type="CDD" id="cd18785">
    <property type="entry name" value="SF2_C"/>
    <property type="match status" value="1"/>
</dbReference>
<dbReference type="SUPFAM" id="SSF52540">
    <property type="entry name" value="P-loop containing nucleoside triphosphate hydrolases"/>
    <property type="match status" value="2"/>
</dbReference>
<protein>
    <submittedName>
        <fullName evidence="2">Restriction endonuclease subunit R</fullName>
    </submittedName>
</protein>
<dbReference type="EMBL" id="QZEV01000016">
    <property type="protein sequence ID" value="RJL05893.1"/>
    <property type="molecule type" value="Genomic_DNA"/>
</dbReference>
<dbReference type="Pfam" id="PF04851">
    <property type="entry name" value="ResIII"/>
    <property type="match status" value="1"/>
</dbReference>
<dbReference type="GO" id="GO:0016787">
    <property type="term" value="F:hydrolase activity"/>
    <property type="evidence" value="ECO:0007669"/>
    <property type="project" value="InterPro"/>
</dbReference>
<dbReference type="GO" id="GO:0004519">
    <property type="term" value="F:endonuclease activity"/>
    <property type="evidence" value="ECO:0007669"/>
    <property type="project" value="UniProtKB-KW"/>
</dbReference>
<accession>A0A418ZZI6</accession>
<keyword evidence="2" id="KW-0255">Endonuclease</keyword>
<evidence type="ECO:0000259" key="1">
    <source>
        <dbReference type="Pfam" id="PF04851"/>
    </source>
</evidence>
<gene>
    <name evidence="2" type="ORF">D3P06_05550</name>
</gene>
<proteinExistence type="predicted"/>
<dbReference type="InterPro" id="IPR050742">
    <property type="entry name" value="Helicase_Restrict-Modif_Enz"/>
</dbReference>
<evidence type="ECO:0000313" key="3">
    <source>
        <dbReference type="Proteomes" id="UP000285530"/>
    </source>
</evidence>
<dbReference type="Gene3D" id="3.40.50.300">
    <property type="entry name" value="P-loop containing nucleotide triphosphate hydrolases"/>
    <property type="match status" value="2"/>
</dbReference>
<dbReference type="OrthoDB" id="9804145at2"/>
<dbReference type="PANTHER" id="PTHR47396">
    <property type="entry name" value="TYPE I RESTRICTION ENZYME ECOKI R PROTEIN"/>
    <property type="match status" value="1"/>
</dbReference>
<keyword evidence="2" id="KW-0540">Nuclease</keyword>
<comment type="caution">
    <text evidence="2">The sequence shown here is derived from an EMBL/GenBank/DDBJ whole genome shotgun (WGS) entry which is preliminary data.</text>
</comment>
<reference evidence="2 3" key="1">
    <citation type="submission" date="2018-09" db="EMBL/GenBank/DDBJ databases">
        <title>Paracoccus onubensis nov. sp. a moderate halophilic bacterium isolated from Gruta de las Maravillas (Aracena, Spain).</title>
        <authorList>
            <person name="Jurado V."/>
            <person name="Gutierrez-Patricio S."/>
            <person name="Gonzalez-Pimentel J.L."/>
            <person name="Laiz L."/>
            <person name="Saiz-Jimenez C."/>
        </authorList>
    </citation>
    <scope>NUCLEOTIDE SEQUENCE [LARGE SCALE GENOMIC DNA]</scope>
    <source>
        <strain evidence="2 3">DSM 19484</strain>
    </source>
</reference>